<name>A0A9X7UB47_SPHYA</name>
<gene>
    <name evidence="1" type="ORF">H3V42_19190</name>
</gene>
<proteinExistence type="predicted"/>
<protein>
    <submittedName>
        <fullName evidence="1">Uncharacterized protein</fullName>
    </submittedName>
</protein>
<dbReference type="RefSeq" id="WP_029547913.1">
    <property type="nucleotide sequence ID" value="NZ_JBCNKW010000027.1"/>
</dbReference>
<reference evidence="1 2" key="1">
    <citation type="submission" date="2020-07" db="EMBL/GenBank/DDBJ databases">
        <title>Whole genome sequence of Sphingobium yanoikuyae A3.</title>
        <authorList>
            <person name="Han S.-S."/>
        </authorList>
    </citation>
    <scope>NUCLEOTIDE SEQUENCE [LARGE SCALE GENOMIC DNA]</scope>
    <source>
        <strain evidence="1 2">A3</strain>
    </source>
</reference>
<dbReference type="Proteomes" id="UP000515377">
    <property type="component" value="Chromosome"/>
</dbReference>
<evidence type="ECO:0000313" key="2">
    <source>
        <dbReference type="Proteomes" id="UP000515377"/>
    </source>
</evidence>
<organism evidence="1 2">
    <name type="scientific">Sphingobium yanoikuyae</name>
    <name type="common">Sphingomonas yanoikuyae</name>
    <dbReference type="NCBI Taxonomy" id="13690"/>
    <lineage>
        <taxon>Bacteria</taxon>
        <taxon>Pseudomonadati</taxon>
        <taxon>Pseudomonadota</taxon>
        <taxon>Alphaproteobacteria</taxon>
        <taxon>Sphingomonadales</taxon>
        <taxon>Sphingomonadaceae</taxon>
        <taxon>Sphingobium</taxon>
    </lineage>
</organism>
<evidence type="ECO:0000313" key="1">
    <source>
        <dbReference type="EMBL" id="QNG44017.1"/>
    </source>
</evidence>
<dbReference type="AlphaFoldDB" id="A0A9X7UB47"/>
<dbReference type="EMBL" id="CP060122">
    <property type="protein sequence ID" value="QNG44017.1"/>
    <property type="molecule type" value="Genomic_DNA"/>
</dbReference>
<accession>A0A9X7UB47</accession>
<sequence>MVAQEFVRACKEERDALLAMFSDASAGTTVGQHLDAAQLNSEQRRNVIAALDVALTDTFYTLLMGLAGEASLGGQQQTYRLSDEMGRPISPSEHADLVDLAFEAFQAD</sequence>